<keyword evidence="1" id="KW-0732">Signal</keyword>
<comment type="caution">
    <text evidence="2">The sequence shown here is derived from an EMBL/GenBank/DDBJ whole genome shotgun (WGS) entry which is preliminary data.</text>
</comment>
<accession>A0A1R1Y8I1</accession>
<evidence type="ECO:0008006" key="4">
    <source>
        <dbReference type="Google" id="ProtNLM"/>
    </source>
</evidence>
<proteinExistence type="predicted"/>
<keyword evidence="3" id="KW-1185">Reference proteome</keyword>
<dbReference type="Proteomes" id="UP000187429">
    <property type="component" value="Unassembled WGS sequence"/>
</dbReference>
<feature type="chain" id="PRO_5012797096" description="Secreted protein" evidence="1">
    <location>
        <begin position="23"/>
        <end position="85"/>
    </location>
</feature>
<evidence type="ECO:0000313" key="2">
    <source>
        <dbReference type="EMBL" id="OMJ23277.1"/>
    </source>
</evidence>
<sequence length="85" mass="9365">MAATRLILAIFLSLLSVKKSTLTLVRSAVIAAPLFSKTFGSGILIPSKSFSAWLTPVWTGARNSAVDFSKLKFFFKNWCFPSHLL</sequence>
<gene>
    <name evidence="2" type="ORF">AYI69_g5034</name>
</gene>
<feature type="non-terminal residue" evidence="2">
    <location>
        <position position="85"/>
    </location>
</feature>
<feature type="signal peptide" evidence="1">
    <location>
        <begin position="1"/>
        <end position="22"/>
    </location>
</feature>
<evidence type="ECO:0000313" key="3">
    <source>
        <dbReference type="Proteomes" id="UP000187429"/>
    </source>
</evidence>
<protein>
    <recommendedName>
        <fullName evidence="4">Secreted protein</fullName>
    </recommendedName>
</protein>
<reference evidence="3" key="1">
    <citation type="submission" date="2017-01" db="EMBL/GenBank/DDBJ databases">
        <authorList>
            <person name="Wang Y."/>
            <person name="White M."/>
            <person name="Kvist S."/>
            <person name="Moncalvo J.-M."/>
        </authorList>
    </citation>
    <scope>NUCLEOTIDE SEQUENCE [LARGE SCALE GENOMIC DNA]</scope>
    <source>
        <strain evidence="3">ID-206-W2</strain>
    </source>
</reference>
<organism evidence="2 3">
    <name type="scientific">Smittium culicis</name>
    <dbReference type="NCBI Taxonomy" id="133412"/>
    <lineage>
        <taxon>Eukaryota</taxon>
        <taxon>Fungi</taxon>
        <taxon>Fungi incertae sedis</taxon>
        <taxon>Zoopagomycota</taxon>
        <taxon>Kickxellomycotina</taxon>
        <taxon>Harpellomycetes</taxon>
        <taxon>Harpellales</taxon>
        <taxon>Legeriomycetaceae</taxon>
        <taxon>Smittium</taxon>
    </lineage>
</organism>
<evidence type="ECO:0000256" key="1">
    <source>
        <dbReference type="SAM" id="SignalP"/>
    </source>
</evidence>
<name>A0A1R1Y8I1_9FUNG</name>
<dbReference type="EMBL" id="LSSM01002060">
    <property type="protein sequence ID" value="OMJ23277.1"/>
    <property type="molecule type" value="Genomic_DNA"/>
</dbReference>
<dbReference type="AlphaFoldDB" id="A0A1R1Y8I1"/>